<reference evidence="1 2" key="1">
    <citation type="submission" date="2018-06" db="EMBL/GenBank/DDBJ databases">
        <title>Freshwater and sediment microbial communities from various areas in North America, analyzing microbe dynamics in response to fracking.</title>
        <authorList>
            <person name="Lamendella R."/>
        </authorList>
    </citation>
    <scope>NUCLEOTIDE SEQUENCE [LARGE SCALE GENOMIC DNA]</scope>
    <source>
        <strain evidence="1 2">14_TX</strain>
    </source>
</reference>
<dbReference type="AlphaFoldDB" id="A0A366K1E9"/>
<proteinExistence type="predicted"/>
<accession>A0A366K1E9</accession>
<name>A0A366K1E9_CYTFI</name>
<evidence type="ECO:0000313" key="2">
    <source>
        <dbReference type="Proteomes" id="UP000252731"/>
    </source>
</evidence>
<organism evidence="1 2">
    <name type="scientific">Cytobacillus firmus</name>
    <name type="common">Bacillus firmus</name>
    <dbReference type="NCBI Taxonomy" id="1399"/>
    <lineage>
        <taxon>Bacteria</taxon>
        <taxon>Bacillati</taxon>
        <taxon>Bacillota</taxon>
        <taxon>Bacilli</taxon>
        <taxon>Bacillales</taxon>
        <taxon>Bacillaceae</taxon>
        <taxon>Cytobacillus</taxon>
    </lineage>
</organism>
<comment type="caution">
    <text evidence="1">The sequence shown here is derived from an EMBL/GenBank/DDBJ whole genome shotgun (WGS) entry which is preliminary data.</text>
</comment>
<evidence type="ECO:0000313" key="1">
    <source>
        <dbReference type="EMBL" id="RBP94978.1"/>
    </source>
</evidence>
<gene>
    <name evidence="1" type="ORF">DFO70_1036</name>
</gene>
<keyword evidence="2" id="KW-1185">Reference proteome</keyword>
<dbReference type="Proteomes" id="UP000252731">
    <property type="component" value="Unassembled WGS sequence"/>
</dbReference>
<sequence>MEFKKTPDMAKAIPAEVQRIGRKRMWSWTE</sequence>
<dbReference type="EMBL" id="QNSF01000003">
    <property type="protein sequence ID" value="RBP94978.1"/>
    <property type="molecule type" value="Genomic_DNA"/>
</dbReference>
<protein>
    <submittedName>
        <fullName evidence="1">Uncharacterized protein</fullName>
    </submittedName>
</protein>